<feature type="compositionally biased region" description="Basic and acidic residues" evidence="1">
    <location>
        <begin position="72"/>
        <end position="97"/>
    </location>
</feature>
<keyword evidence="2" id="KW-0472">Membrane</keyword>
<feature type="region of interest" description="Disordered" evidence="1">
    <location>
        <begin position="70"/>
        <end position="97"/>
    </location>
</feature>
<keyword evidence="2" id="KW-1133">Transmembrane helix</keyword>
<organism evidence="3 4">
    <name type="scientific">Serinicoccus chungangensis</name>
    <dbReference type="NCBI Taxonomy" id="767452"/>
    <lineage>
        <taxon>Bacteria</taxon>
        <taxon>Bacillati</taxon>
        <taxon>Actinomycetota</taxon>
        <taxon>Actinomycetes</taxon>
        <taxon>Micrococcales</taxon>
        <taxon>Ornithinimicrobiaceae</taxon>
        <taxon>Serinicoccus</taxon>
    </lineage>
</organism>
<dbReference type="EMBL" id="LQBL01000031">
    <property type="protein sequence ID" value="KUG51955.1"/>
    <property type="molecule type" value="Genomic_DNA"/>
</dbReference>
<evidence type="ECO:0000313" key="4">
    <source>
        <dbReference type="Proteomes" id="UP000054837"/>
    </source>
</evidence>
<feature type="transmembrane region" description="Helical" evidence="2">
    <location>
        <begin position="38"/>
        <end position="59"/>
    </location>
</feature>
<keyword evidence="4" id="KW-1185">Reference proteome</keyword>
<feature type="transmembrane region" description="Helical" evidence="2">
    <location>
        <begin position="12"/>
        <end position="32"/>
    </location>
</feature>
<sequence length="97" mass="10232">MSIPSAATAMSRVRLTAGLCAIAVGFVTYGLSRVVDSGFVHGFFQGATLALMVAGAYLVGASMWHRRSRGQAGDDRHWLPSRDGADDGPAPKRGDPR</sequence>
<dbReference type="STRING" id="767452.AVL62_08480"/>
<proteinExistence type="predicted"/>
<dbReference type="RefSeq" id="WP_058892250.1">
    <property type="nucleotide sequence ID" value="NZ_LQBL01000031.1"/>
</dbReference>
<name>A0A0W8I2H3_9MICO</name>
<evidence type="ECO:0000256" key="1">
    <source>
        <dbReference type="SAM" id="MobiDB-lite"/>
    </source>
</evidence>
<keyword evidence="2" id="KW-0812">Transmembrane</keyword>
<dbReference type="OrthoDB" id="4843585at2"/>
<reference evidence="3 4" key="1">
    <citation type="submission" date="2015-12" db="EMBL/GenBank/DDBJ databases">
        <title>Serinicoccus chungangenesis strain CD08_5 genome sequencing and assembly.</title>
        <authorList>
            <person name="Chander A.M."/>
            <person name="Kaur G."/>
            <person name="Nair G.R."/>
            <person name="Dhawan D.K."/>
            <person name="Kochhar R.K."/>
            <person name="Mayilraj S."/>
            <person name="Bhadada S.K."/>
        </authorList>
    </citation>
    <scope>NUCLEOTIDE SEQUENCE [LARGE SCALE GENOMIC DNA]</scope>
    <source>
        <strain evidence="3 4">CD08_5</strain>
    </source>
</reference>
<evidence type="ECO:0000256" key="2">
    <source>
        <dbReference type="SAM" id="Phobius"/>
    </source>
</evidence>
<dbReference type="Proteomes" id="UP000054837">
    <property type="component" value="Unassembled WGS sequence"/>
</dbReference>
<comment type="caution">
    <text evidence="3">The sequence shown here is derived from an EMBL/GenBank/DDBJ whole genome shotgun (WGS) entry which is preliminary data.</text>
</comment>
<accession>A0A0W8I2H3</accession>
<evidence type="ECO:0000313" key="3">
    <source>
        <dbReference type="EMBL" id="KUG51955.1"/>
    </source>
</evidence>
<gene>
    <name evidence="3" type="ORF">AVL62_08480</name>
</gene>
<dbReference type="AlphaFoldDB" id="A0A0W8I2H3"/>
<protein>
    <submittedName>
        <fullName evidence="3">Uncharacterized protein</fullName>
    </submittedName>
</protein>